<accession>A0A0F9G412</accession>
<reference evidence="1" key="1">
    <citation type="journal article" date="2015" name="Nature">
        <title>Complex archaea that bridge the gap between prokaryotes and eukaryotes.</title>
        <authorList>
            <person name="Spang A."/>
            <person name="Saw J.H."/>
            <person name="Jorgensen S.L."/>
            <person name="Zaremba-Niedzwiedzka K."/>
            <person name="Martijn J."/>
            <person name="Lind A.E."/>
            <person name="van Eijk R."/>
            <person name="Schleper C."/>
            <person name="Guy L."/>
            <person name="Ettema T.J."/>
        </authorList>
    </citation>
    <scope>NUCLEOTIDE SEQUENCE</scope>
</reference>
<protein>
    <submittedName>
        <fullName evidence="1">Uncharacterized protein</fullName>
    </submittedName>
</protein>
<organism evidence="1">
    <name type="scientific">marine sediment metagenome</name>
    <dbReference type="NCBI Taxonomy" id="412755"/>
    <lineage>
        <taxon>unclassified sequences</taxon>
        <taxon>metagenomes</taxon>
        <taxon>ecological metagenomes</taxon>
    </lineage>
</organism>
<comment type="caution">
    <text evidence="1">The sequence shown here is derived from an EMBL/GenBank/DDBJ whole genome shotgun (WGS) entry which is preliminary data.</text>
</comment>
<name>A0A0F9G412_9ZZZZ</name>
<sequence>MSERFTFDKTSNPSSLILTDIAPKWANRFNQLPVPILSLKGLQWALELTAAERCLVGEAHGFSASYLQTCKVCEMICSNFQINFIMRSYENLKKNTEKFVKHWNEKHPHITNELKTKRKIKLVAECR</sequence>
<gene>
    <name evidence="1" type="ORF">LCGC14_1874340</name>
</gene>
<dbReference type="AlphaFoldDB" id="A0A0F9G412"/>
<dbReference type="EMBL" id="LAZR01019177">
    <property type="protein sequence ID" value="KKL93474.1"/>
    <property type="molecule type" value="Genomic_DNA"/>
</dbReference>
<proteinExistence type="predicted"/>
<evidence type="ECO:0000313" key="1">
    <source>
        <dbReference type="EMBL" id="KKL93474.1"/>
    </source>
</evidence>